<name>A0A2U2BRF4_9PROT</name>
<keyword evidence="1" id="KW-1133">Transmembrane helix</keyword>
<gene>
    <name evidence="2" type="ORF">DDZ18_12460</name>
</gene>
<reference evidence="3" key="1">
    <citation type="submission" date="2018-05" db="EMBL/GenBank/DDBJ databases">
        <authorList>
            <person name="Liu B.-T."/>
        </authorList>
    </citation>
    <scope>NUCLEOTIDE SEQUENCE [LARGE SCALE GENOMIC DNA]</scope>
    <source>
        <strain evidence="3">WD6-1</strain>
    </source>
</reference>
<feature type="transmembrane region" description="Helical" evidence="1">
    <location>
        <begin position="46"/>
        <end position="65"/>
    </location>
</feature>
<feature type="transmembrane region" description="Helical" evidence="1">
    <location>
        <begin position="133"/>
        <end position="151"/>
    </location>
</feature>
<dbReference type="AlphaFoldDB" id="A0A2U2BRF4"/>
<accession>A0A2U2BRF4</accession>
<dbReference type="EMBL" id="QEXV01000006">
    <property type="protein sequence ID" value="PWE16575.1"/>
    <property type="molecule type" value="Genomic_DNA"/>
</dbReference>
<dbReference type="RefSeq" id="WP_109253729.1">
    <property type="nucleotide sequence ID" value="NZ_QEXV01000006.1"/>
</dbReference>
<dbReference type="Pfam" id="PF22765">
    <property type="entry name" value="DUF7010"/>
    <property type="match status" value="1"/>
</dbReference>
<dbReference type="Proteomes" id="UP000245168">
    <property type="component" value="Unassembled WGS sequence"/>
</dbReference>
<protein>
    <submittedName>
        <fullName evidence="2">Uncharacterized protein</fullName>
    </submittedName>
</protein>
<keyword evidence="1" id="KW-0472">Membrane</keyword>
<keyword evidence="3" id="KW-1185">Reference proteome</keyword>
<feature type="transmembrane region" description="Helical" evidence="1">
    <location>
        <begin position="157"/>
        <end position="181"/>
    </location>
</feature>
<sequence length="190" mass="20070">MDAPTLDAERRRLMQANKAGLPMPVAGLLVWAGLALAGRILAYEQWMMLSCASLGLIFPLAVALQRPLRAPFMKTRSPLNGALVPAVISANLHWPVTAALVSQAPDLFPLALGLSTAPIWAIVGWMYQSRVGVAHIALRTLGVCAIVIALPDPQSEAVAVPAFVAAVYAFSAIGFSLELALRGRGQPEPA</sequence>
<evidence type="ECO:0000256" key="1">
    <source>
        <dbReference type="SAM" id="Phobius"/>
    </source>
</evidence>
<keyword evidence="1" id="KW-0812">Transmembrane</keyword>
<comment type="caution">
    <text evidence="2">The sequence shown here is derived from an EMBL/GenBank/DDBJ whole genome shotgun (WGS) entry which is preliminary data.</text>
</comment>
<organism evidence="2 3">
    <name type="scientific">Marinicauda salina</name>
    <dbReference type="NCBI Taxonomy" id="2135793"/>
    <lineage>
        <taxon>Bacteria</taxon>
        <taxon>Pseudomonadati</taxon>
        <taxon>Pseudomonadota</taxon>
        <taxon>Alphaproteobacteria</taxon>
        <taxon>Maricaulales</taxon>
        <taxon>Maricaulaceae</taxon>
        <taxon>Marinicauda</taxon>
    </lineage>
</organism>
<proteinExistence type="predicted"/>
<feature type="transmembrane region" description="Helical" evidence="1">
    <location>
        <begin position="107"/>
        <end position="126"/>
    </location>
</feature>
<feature type="transmembrane region" description="Helical" evidence="1">
    <location>
        <begin position="77"/>
        <end position="95"/>
    </location>
</feature>
<feature type="transmembrane region" description="Helical" evidence="1">
    <location>
        <begin position="21"/>
        <end position="40"/>
    </location>
</feature>
<evidence type="ECO:0000313" key="2">
    <source>
        <dbReference type="EMBL" id="PWE16575.1"/>
    </source>
</evidence>
<dbReference type="OrthoDB" id="7630092at2"/>
<evidence type="ECO:0000313" key="3">
    <source>
        <dbReference type="Proteomes" id="UP000245168"/>
    </source>
</evidence>
<dbReference type="InterPro" id="IPR053824">
    <property type="entry name" value="DUF7010"/>
</dbReference>